<evidence type="ECO:0000313" key="3">
    <source>
        <dbReference type="Proteomes" id="UP000326565"/>
    </source>
</evidence>
<evidence type="ECO:0000313" key="2">
    <source>
        <dbReference type="EMBL" id="KAB8077668.1"/>
    </source>
</evidence>
<feature type="region of interest" description="Disordered" evidence="1">
    <location>
        <begin position="1"/>
        <end position="23"/>
    </location>
</feature>
<dbReference type="AlphaFoldDB" id="A0A5N5XA79"/>
<dbReference type="EMBL" id="ML732166">
    <property type="protein sequence ID" value="KAB8077668.1"/>
    <property type="molecule type" value="Genomic_DNA"/>
</dbReference>
<reference evidence="2 3" key="1">
    <citation type="submission" date="2019-04" db="EMBL/GenBank/DDBJ databases">
        <title>Friends and foes A comparative genomics study of 23 Aspergillus species from section Flavi.</title>
        <authorList>
            <consortium name="DOE Joint Genome Institute"/>
            <person name="Kjaerbolling I."/>
            <person name="Vesth T."/>
            <person name="Frisvad J.C."/>
            <person name="Nybo J.L."/>
            <person name="Theobald S."/>
            <person name="Kildgaard S."/>
            <person name="Isbrandt T."/>
            <person name="Kuo A."/>
            <person name="Sato A."/>
            <person name="Lyhne E.K."/>
            <person name="Kogle M.E."/>
            <person name="Wiebenga A."/>
            <person name="Kun R.S."/>
            <person name="Lubbers R.J."/>
            <person name="Makela M.R."/>
            <person name="Barry K."/>
            <person name="Chovatia M."/>
            <person name="Clum A."/>
            <person name="Daum C."/>
            <person name="Haridas S."/>
            <person name="He G."/>
            <person name="LaButti K."/>
            <person name="Lipzen A."/>
            <person name="Mondo S."/>
            <person name="Riley R."/>
            <person name="Salamov A."/>
            <person name="Simmons B.A."/>
            <person name="Magnuson J.K."/>
            <person name="Henrissat B."/>
            <person name="Mortensen U.H."/>
            <person name="Larsen T.O."/>
            <person name="Devries R.P."/>
            <person name="Grigoriev I.V."/>
            <person name="Machida M."/>
            <person name="Baker S.E."/>
            <person name="Andersen M.R."/>
        </authorList>
    </citation>
    <scope>NUCLEOTIDE SEQUENCE [LARGE SCALE GENOMIC DNA]</scope>
    <source>
        <strain evidence="2 3">CBS 151.66</strain>
    </source>
</reference>
<sequence>MPKRQDNKLSNSTSSRATSARSSCKYCGRHSTSRVCWYQNPEAIPSDKATPAFLKRINEYRATKGDTAYTPQDPNPKPSASANCIAESNIQPTDWYVDTCASFHMTRRQDVFSSYETLLLAGPIRKEALSTQNTLYEASCDQRGRGWRSGVA</sequence>
<evidence type="ECO:0000256" key="1">
    <source>
        <dbReference type="SAM" id="MobiDB-lite"/>
    </source>
</evidence>
<protein>
    <submittedName>
        <fullName evidence="2">Uncharacterized protein</fullName>
    </submittedName>
</protein>
<name>A0A5N5XA79_9EURO</name>
<dbReference type="OrthoDB" id="430476at2759"/>
<keyword evidence="3" id="KW-1185">Reference proteome</keyword>
<organism evidence="2 3">
    <name type="scientific">Aspergillus leporis</name>
    <dbReference type="NCBI Taxonomy" id="41062"/>
    <lineage>
        <taxon>Eukaryota</taxon>
        <taxon>Fungi</taxon>
        <taxon>Dikarya</taxon>
        <taxon>Ascomycota</taxon>
        <taxon>Pezizomycotina</taxon>
        <taxon>Eurotiomycetes</taxon>
        <taxon>Eurotiomycetidae</taxon>
        <taxon>Eurotiales</taxon>
        <taxon>Aspergillaceae</taxon>
        <taxon>Aspergillus</taxon>
        <taxon>Aspergillus subgen. Circumdati</taxon>
    </lineage>
</organism>
<gene>
    <name evidence="2" type="ORF">BDV29DRAFT_45610</name>
</gene>
<proteinExistence type="predicted"/>
<feature type="compositionally biased region" description="Low complexity" evidence="1">
    <location>
        <begin position="12"/>
        <end position="23"/>
    </location>
</feature>
<dbReference type="Proteomes" id="UP000326565">
    <property type="component" value="Unassembled WGS sequence"/>
</dbReference>
<accession>A0A5N5XA79</accession>